<dbReference type="GO" id="GO:0032259">
    <property type="term" value="P:methylation"/>
    <property type="evidence" value="ECO:0007669"/>
    <property type="project" value="UniProtKB-KW"/>
</dbReference>
<dbReference type="InterPro" id="IPR003356">
    <property type="entry name" value="DNA_methylase_A-5"/>
</dbReference>
<dbReference type="Gene3D" id="3.40.50.150">
    <property type="entry name" value="Vaccinia Virus protein VP39"/>
    <property type="match status" value="1"/>
</dbReference>
<keyword evidence="3" id="KW-1185">Reference proteome</keyword>
<reference evidence="3" key="1">
    <citation type="submission" date="2016-10" db="EMBL/GenBank/DDBJ databases">
        <authorList>
            <person name="Varghese N."/>
            <person name="Submissions S."/>
        </authorList>
    </citation>
    <scope>NUCLEOTIDE SEQUENCE [LARGE SCALE GENOMIC DNA]</scope>
    <source>
        <strain evidence="3">IBRC-M 10403</strain>
    </source>
</reference>
<evidence type="ECO:0000313" key="2">
    <source>
        <dbReference type="EMBL" id="SDD51455.1"/>
    </source>
</evidence>
<keyword evidence="2" id="KW-0489">Methyltransferase</keyword>
<dbReference type="GO" id="GO:0003677">
    <property type="term" value="F:DNA binding"/>
    <property type="evidence" value="ECO:0007669"/>
    <property type="project" value="InterPro"/>
</dbReference>
<accession>A0A1G6VEX3</accession>
<name>A0A1G6VEX3_9PSEU</name>
<evidence type="ECO:0000259" key="1">
    <source>
        <dbReference type="Pfam" id="PF02384"/>
    </source>
</evidence>
<dbReference type="SUPFAM" id="SSF53335">
    <property type="entry name" value="S-adenosyl-L-methionine-dependent methyltransferases"/>
    <property type="match status" value="1"/>
</dbReference>
<proteinExistence type="predicted"/>
<dbReference type="Pfam" id="PF02384">
    <property type="entry name" value="N6_Mtase"/>
    <property type="match status" value="1"/>
</dbReference>
<organism evidence="2 3">
    <name type="scientific">Actinokineospora iranica</name>
    <dbReference type="NCBI Taxonomy" id="1271860"/>
    <lineage>
        <taxon>Bacteria</taxon>
        <taxon>Bacillati</taxon>
        <taxon>Actinomycetota</taxon>
        <taxon>Actinomycetes</taxon>
        <taxon>Pseudonocardiales</taxon>
        <taxon>Pseudonocardiaceae</taxon>
        <taxon>Actinokineospora</taxon>
    </lineage>
</organism>
<dbReference type="STRING" id="1271860.SAMN05216174_11270"/>
<dbReference type="AlphaFoldDB" id="A0A1G6VEX3"/>
<sequence>MIDIVSDFQAAGESLATGIVGRGFKTEAAEPHTAADGDRHVGWVGDAIPTDQFADRAADRRSRCVDDVNWHNTPLVVKLCTLMGMNPDAPVSADTLVTAADIARSAKITRAAVSNWRKRYPDFPAPASGAGRNARFSAAEVTAWLERHGRGQAPSSEVLIWQALRSAYGEDLVAGLADTAELLGNSADSLAQDLRSLVSELAAQSSPAEVVSGLVERFLSSPSRTGLEQTSTARLGLAMRQFAGDVSGVVFDPACGFGTLLLAFGEDAKITLVGQEINPDATRLTQARLALAGRDDATVRTGDSLRDDQWPQLQADLVVCDPPTNTADWGREDLLLDARWEFGVPTRAESELAWLQHCYAHTAPGGRAIVVQPPSVAYRKAGRRIRAELVRRGVLTHVVALPAGMAASHPLPVQLWLLARPKGSEQANSVVRMVDMANADPAGPFEPDSRHCVDVPLIDLLDEEVDLTPTRYVTASVGDHLAEYQSACAELASRLQQIGDLLPALAAGPGSLEGATLKVADLVRAGLVSIENGSATSASDQLDTDYLRGFLHSSANVKRATSGSGTFRVDVRGSRIPQMGIGDQHRYGAAFRALEEFERRLAALTKLGERASRLARDGLTQGALRPKTGVDQ</sequence>
<dbReference type="EMBL" id="FMZZ01000012">
    <property type="protein sequence ID" value="SDD51455.1"/>
    <property type="molecule type" value="Genomic_DNA"/>
</dbReference>
<keyword evidence="2" id="KW-0808">Transferase</keyword>
<dbReference type="PANTHER" id="PTHR42998:SF1">
    <property type="entry name" value="TYPE I RESTRICTION ENZYME HINDI METHYLASE SUBUNIT"/>
    <property type="match status" value="1"/>
</dbReference>
<dbReference type="Proteomes" id="UP000199501">
    <property type="component" value="Unassembled WGS sequence"/>
</dbReference>
<feature type="domain" description="DNA methylase adenine-specific" evidence="1">
    <location>
        <begin position="247"/>
        <end position="439"/>
    </location>
</feature>
<protein>
    <submittedName>
        <fullName evidence="2">Type I restriction-modification system, DNA methylase subunit</fullName>
    </submittedName>
</protein>
<dbReference type="InterPro" id="IPR029063">
    <property type="entry name" value="SAM-dependent_MTases_sf"/>
</dbReference>
<dbReference type="PANTHER" id="PTHR42998">
    <property type="entry name" value="TYPE I RESTRICTION ENZYME HINDVIIP M PROTEIN-RELATED"/>
    <property type="match status" value="1"/>
</dbReference>
<dbReference type="GO" id="GO:0008170">
    <property type="term" value="F:N-methyltransferase activity"/>
    <property type="evidence" value="ECO:0007669"/>
    <property type="project" value="InterPro"/>
</dbReference>
<gene>
    <name evidence="2" type="ORF">SAMN05216174_11270</name>
</gene>
<dbReference type="PRINTS" id="PR00507">
    <property type="entry name" value="N12N6MTFRASE"/>
</dbReference>
<dbReference type="InterPro" id="IPR052916">
    <property type="entry name" value="Type-I_RE_MTase_Subunit"/>
</dbReference>
<evidence type="ECO:0000313" key="3">
    <source>
        <dbReference type="Proteomes" id="UP000199501"/>
    </source>
</evidence>
<dbReference type="CDD" id="cd02440">
    <property type="entry name" value="AdoMet_MTases"/>
    <property type="match status" value="1"/>
</dbReference>